<dbReference type="RefSeq" id="WP_338750500.1">
    <property type="nucleotide sequence ID" value="NZ_CP147404.1"/>
</dbReference>
<dbReference type="EMBL" id="CP147404">
    <property type="protein sequence ID" value="WXB92223.1"/>
    <property type="molecule type" value="Genomic_DNA"/>
</dbReference>
<evidence type="ECO:0000313" key="1">
    <source>
        <dbReference type="EMBL" id="WXB92223.1"/>
    </source>
</evidence>
<organism evidence="1 2">
    <name type="scientific">Bacillus kandeliae</name>
    <dbReference type="NCBI Taxonomy" id="3129297"/>
    <lineage>
        <taxon>Bacteria</taxon>
        <taxon>Bacillati</taxon>
        <taxon>Bacillota</taxon>
        <taxon>Bacilli</taxon>
        <taxon>Bacillales</taxon>
        <taxon>Bacillaceae</taxon>
        <taxon>Bacillus</taxon>
    </lineage>
</organism>
<protein>
    <submittedName>
        <fullName evidence="1">YslB family protein</fullName>
    </submittedName>
</protein>
<dbReference type="Proteomes" id="UP001387364">
    <property type="component" value="Chromosome"/>
</dbReference>
<dbReference type="InterPro" id="IPR024096">
    <property type="entry name" value="NO_sig/Golgi_transp_ligand-bd"/>
</dbReference>
<accession>A0ABZ2N3P3</accession>
<gene>
    <name evidence="1" type="ORF">WDJ61_13290</name>
</gene>
<sequence>MTNQTDKQETEILSVPVFGYEIIRDVLLTDVLGKDTADILYWAGKSIARKFPCATFEDLASFFIEAGWGQLTLLKESKKERVFVLSGPFIDRRFSVQTEPFFTMESGFLAEQMSLQEQATAESICEIQKRARKAQITVKWE</sequence>
<dbReference type="InterPro" id="IPR019642">
    <property type="entry name" value="DUF2507"/>
</dbReference>
<dbReference type="SUPFAM" id="SSF111126">
    <property type="entry name" value="Ligand-binding domain in the NO signalling and Golgi transport"/>
    <property type="match status" value="1"/>
</dbReference>
<keyword evidence="2" id="KW-1185">Reference proteome</keyword>
<dbReference type="Gene3D" id="3.30.1380.20">
    <property type="entry name" value="Trafficking protein particle complex subunit 3"/>
    <property type="match status" value="1"/>
</dbReference>
<reference evidence="1 2" key="1">
    <citation type="submission" date="2024-02" db="EMBL/GenBank/DDBJ databases">
        <title>Seven novel Bacillus-like species.</title>
        <authorList>
            <person name="Liu G."/>
        </authorList>
    </citation>
    <scope>NUCLEOTIDE SEQUENCE [LARGE SCALE GENOMIC DNA]</scope>
    <source>
        <strain evidence="1 2">FJAT-52991</strain>
    </source>
</reference>
<evidence type="ECO:0000313" key="2">
    <source>
        <dbReference type="Proteomes" id="UP001387364"/>
    </source>
</evidence>
<dbReference type="Pfam" id="PF10702">
    <property type="entry name" value="DUF2507"/>
    <property type="match status" value="1"/>
</dbReference>
<proteinExistence type="predicted"/>
<name>A0ABZ2N3P3_9BACI</name>